<dbReference type="EMBL" id="KK583199">
    <property type="protein sequence ID" value="KDO30975.1"/>
    <property type="molecule type" value="Genomic_DNA"/>
</dbReference>
<proteinExistence type="predicted"/>
<evidence type="ECO:0000256" key="1">
    <source>
        <dbReference type="SAM" id="MobiDB-lite"/>
    </source>
</evidence>
<dbReference type="PANTHER" id="PTHR13265:SF0">
    <property type="entry name" value="HPR1"/>
    <property type="match status" value="1"/>
</dbReference>
<name>A0A067CNZ3_SAPPC</name>
<dbReference type="VEuPathDB" id="FungiDB:SPRG_04163"/>
<dbReference type="OrthoDB" id="10257415at2759"/>
<feature type="compositionally biased region" description="Acidic residues" evidence="1">
    <location>
        <begin position="543"/>
        <end position="554"/>
    </location>
</feature>
<dbReference type="PANTHER" id="PTHR13265">
    <property type="entry name" value="THO COMPLEX SUBUNIT 1"/>
    <property type="match status" value="1"/>
</dbReference>
<gene>
    <name evidence="2" type="ORF">SPRG_04163</name>
</gene>
<feature type="region of interest" description="Disordered" evidence="1">
    <location>
        <begin position="516"/>
        <end position="554"/>
    </location>
</feature>
<protein>
    <recommendedName>
        <fullName evidence="4">THO complex subunit 1</fullName>
    </recommendedName>
</protein>
<dbReference type="RefSeq" id="XP_012198159.1">
    <property type="nucleotide sequence ID" value="XM_012342769.1"/>
</dbReference>
<feature type="region of interest" description="Disordered" evidence="1">
    <location>
        <begin position="403"/>
        <end position="424"/>
    </location>
</feature>
<dbReference type="Proteomes" id="UP000030745">
    <property type="component" value="Unassembled WGS sequence"/>
</dbReference>
<accession>A0A067CNZ3</accession>
<dbReference type="InterPro" id="IPR021861">
    <property type="entry name" value="THO_THOC1"/>
</dbReference>
<dbReference type="GO" id="GO:0006406">
    <property type="term" value="P:mRNA export from nucleus"/>
    <property type="evidence" value="ECO:0007669"/>
    <property type="project" value="TreeGrafter"/>
</dbReference>
<keyword evidence="3" id="KW-1185">Reference proteome</keyword>
<evidence type="ECO:0000313" key="2">
    <source>
        <dbReference type="EMBL" id="KDO30975.1"/>
    </source>
</evidence>
<sequence length="554" mass="62973">MRRTACELATFAQGEIAYFHRKSDATARLGELAKRVTSEAADDHIATDELEEKVHTILELAIQRVAEKMAWDLHRKRDATLESVGIPALLDLCTDGATRGYLMLNAPYKILEDLVDCQTIVVCEQLWGLLESRRSRLTTTDFIQAGKNSKASLCLLRMCNALLRRLSKTHNTVFCGRILMFLAYTFSLSERSGVNLLGRFNTSNVTKYQTEAEFEASMEQVRNAPLEEATKTSYALYKVFWDIQRFLSNPTIVADSDAEWTTLFQQLDDVLSAFESNPFSDEDIDRARELQSQSEDDEKDHFFQTKYLTNSRLFHLQLRDPVLRECMLTQLLILFGHLERSKVPAAASKVRRTSLEDCFDRVFRLLEKNVNGQQYSAMLTEVLERERNYVAWKLEKCPKFERRPDPADASDGDIPPPKRPKVSRAPTIADGIFKEDDLLQSVLGADRATCKPLKEFTDQFEMAWDPENGIERAYWPDNDKMICWKTMRSCMRTQIVHLDKAVDGVSAIVKSVLGKPAETPVEIEASPLPSPDVDDETKKEDDPMGDEAPVDAAE</sequence>
<dbReference type="GO" id="GO:0000445">
    <property type="term" value="C:THO complex part of transcription export complex"/>
    <property type="evidence" value="ECO:0007669"/>
    <property type="project" value="TreeGrafter"/>
</dbReference>
<evidence type="ECO:0008006" key="4">
    <source>
        <dbReference type="Google" id="ProtNLM"/>
    </source>
</evidence>
<dbReference type="Pfam" id="PF11957">
    <property type="entry name" value="efThoc1"/>
    <property type="match status" value="1"/>
</dbReference>
<reference evidence="2 3" key="1">
    <citation type="journal article" date="2013" name="PLoS Genet.">
        <title>Distinctive expansion of potential virulence genes in the genome of the oomycete fish pathogen Saprolegnia parasitica.</title>
        <authorList>
            <person name="Jiang R.H."/>
            <person name="de Bruijn I."/>
            <person name="Haas B.J."/>
            <person name="Belmonte R."/>
            <person name="Lobach L."/>
            <person name="Christie J."/>
            <person name="van den Ackerveken G."/>
            <person name="Bottin A."/>
            <person name="Bulone V."/>
            <person name="Diaz-Moreno S.M."/>
            <person name="Dumas B."/>
            <person name="Fan L."/>
            <person name="Gaulin E."/>
            <person name="Govers F."/>
            <person name="Grenville-Briggs L.J."/>
            <person name="Horner N.R."/>
            <person name="Levin J.Z."/>
            <person name="Mammella M."/>
            <person name="Meijer H.J."/>
            <person name="Morris P."/>
            <person name="Nusbaum C."/>
            <person name="Oome S."/>
            <person name="Phillips A.J."/>
            <person name="van Rooyen D."/>
            <person name="Rzeszutek E."/>
            <person name="Saraiva M."/>
            <person name="Secombes C.J."/>
            <person name="Seidl M.F."/>
            <person name="Snel B."/>
            <person name="Stassen J.H."/>
            <person name="Sykes S."/>
            <person name="Tripathy S."/>
            <person name="van den Berg H."/>
            <person name="Vega-Arreguin J.C."/>
            <person name="Wawra S."/>
            <person name="Young S.K."/>
            <person name="Zeng Q."/>
            <person name="Dieguez-Uribeondo J."/>
            <person name="Russ C."/>
            <person name="Tyler B.M."/>
            <person name="van West P."/>
        </authorList>
    </citation>
    <scope>NUCLEOTIDE SEQUENCE [LARGE SCALE GENOMIC DNA]</scope>
    <source>
        <strain evidence="2 3">CBS 223.65</strain>
    </source>
</reference>
<evidence type="ECO:0000313" key="3">
    <source>
        <dbReference type="Proteomes" id="UP000030745"/>
    </source>
</evidence>
<dbReference type="GeneID" id="24126629"/>
<organism evidence="2 3">
    <name type="scientific">Saprolegnia parasitica (strain CBS 223.65)</name>
    <dbReference type="NCBI Taxonomy" id="695850"/>
    <lineage>
        <taxon>Eukaryota</taxon>
        <taxon>Sar</taxon>
        <taxon>Stramenopiles</taxon>
        <taxon>Oomycota</taxon>
        <taxon>Saprolegniomycetes</taxon>
        <taxon>Saprolegniales</taxon>
        <taxon>Saprolegniaceae</taxon>
        <taxon>Saprolegnia</taxon>
    </lineage>
</organism>
<dbReference type="STRING" id="695850.A0A067CNZ3"/>
<dbReference type="AlphaFoldDB" id="A0A067CNZ3"/>
<dbReference type="OMA" id="MVENEYX"/>
<dbReference type="KEGG" id="spar:SPRG_04163"/>